<accession>A0ABC9BLF6</accession>
<feature type="compositionally biased region" description="Basic and acidic residues" evidence="1">
    <location>
        <begin position="195"/>
        <end position="213"/>
    </location>
</feature>
<protein>
    <submittedName>
        <fullName evidence="2">Uncharacterized protein</fullName>
    </submittedName>
</protein>
<dbReference type="Proteomes" id="UP001497457">
    <property type="component" value="Chromosome 26rd"/>
</dbReference>
<evidence type="ECO:0000313" key="2">
    <source>
        <dbReference type="EMBL" id="CAL5003877.1"/>
    </source>
</evidence>
<evidence type="ECO:0000313" key="3">
    <source>
        <dbReference type="Proteomes" id="UP001497457"/>
    </source>
</evidence>
<name>A0ABC9BLF6_9POAL</name>
<keyword evidence="3" id="KW-1185">Reference proteome</keyword>
<reference evidence="3" key="1">
    <citation type="submission" date="2024-06" db="EMBL/GenBank/DDBJ databases">
        <authorList>
            <person name="Ryan C."/>
        </authorList>
    </citation>
    <scope>NUCLEOTIDE SEQUENCE [LARGE SCALE GENOMIC DNA]</scope>
</reference>
<gene>
    <name evidence="2" type="ORF">URODEC1_LOCUS66598</name>
</gene>
<organism evidence="2 3">
    <name type="scientific">Urochloa decumbens</name>
    <dbReference type="NCBI Taxonomy" id="240449"/>
    <lineage>
        <taxon>Eukaryota</taxon>
        <taxon>Viridiplantae</taxon>
        <taxon>Streptophyta</taxon>
        <taxon>Embryophyta</taxon>
        <taxon>Tracheophyta</taxon>
        <taxon>Spermatophyta</taxon>
        <taxon>Magnoliopsida</taxon>
        <taxon>Liliopsida</taxon>
        <taxon>Poales</taxon>
        <taxon>Poaceae</taxon>
        <taxon>PACMAD clade</taxon>
        <taxon>Panicoideae</taxon>
        <taxon>Panicodae</taxon>
        <taxon>Paniceae</taxon>
        <taxon>Melinidinae</taxon>
        <taxon>Urochloa</taxon>
    </lineage>
</organism>
<reference evidence="2 3" key="2">
    <citation type="submission" date="2024-10" db="EMBL/GenBank/DDBJ databases">
        <authorList>
            <person name="Ryan C."/>
        </authorList>
    </citation>
    <scope>NUCLEOTIDE SEQUENCE [LARGE SCALE GENOMIC DNA]</scope>
</reference>
<feature type="region of interest" description="Disordered" evidence="1">
    <location>
        <begin position="195"/>
        <end position="229"/>
    </location>
</feature>
<dbReference type="EMBL" id="OZ075136">
    <property type="protein sequence ID" value="CAL5003877.1"/>
    <property type="molecule type" value="Genomic_DNA"/>
</dbReference>
<sequence>MNALAADEGVDPETACKIEVKVTAYFSVIDGRTEYKKGRTLCWTVDSEEYAIVELVSDVQAYYRWADYQDVEFWYVGEGDQSVKLCNDAELLSLLRASRTVRFDMKIVGEQHGMDTKVVLFNGLDEQIVGVDDLDEQVNELLKEPLFGETVAGPGRVEEEETEYYMIEGVDPDGDEPAGVDEEWRYFKKMNKKVAEEKASEKEQEKASEKAPEIEVVPSQPDYDPDSVPSDEAVLVASAYVPITTYDRDNPKIV</sequence>
<proteinExistence type="predicted"/>
<evidence type="ECO:0000256" key="1">
    <source>
        <dbReference type="SAM" id="MobiDB-lite"/>
    </source>
</evidence>
<dbReference type="AlphaFoldDB" id="A0ABC9BLF6"/>